<dbReference type="OrthoDB" id="10391183at2759"/>
<evidence type="ECO:0000313" key="3">
    <source>
        <dbReference type="Proteomes" id="UP000186817"/>
    </source>
</evidence>
<keyword evidence="3" id="KW-1185">Reference proteome</keyword>
<gene>
    <name evidence="2" type="ORF">AK812_SmicGene23605</name>
</gene>
<keyword evidence="1" id="KW-0812">Transmembrane</keyword>
<dbReference type="Proteomes" id="UP000186817">
    <property type="component" value="Unassembled WGS sequence"/>
</dbReference>
<name>A0A1Q9DH07_SYMMI</name>
<feature type="transmembrane region" description="Helical" evidence="1">
    <location>
        <begin position="12"/>
        <end position="32"/>
    </location>
</feature>
<organism evidence="2 3">
    <name type="scientific">Symbiodinium microadriaticum</name>
    <name type="common">Dinoflagellate</name>
    <name type="synonym">Zooxanthella microadriatica</name>
    <dbReference type="NCBI Taxonomy" id="2951"/>
    <lineage>
        <taxon>Eukaryota</taxon>
        <taxon>Sar</taxon>
        <taxon>Alveolata</taxon>
        <taxon>Dinophyceae</taxon>
        <taxon>Suessiales</taxon>
        <taxon>Symbiodiniaceae</taxon>
        <taxon>Symbiodinium</taxon>
    </lineage>
</organism>
<evidence type="ECO:0000256" key="1">
    <source>
        <dbReference type="SAM" id="Phobius"/>
    </source>
</evidence>
<keyword evidence="1" id="KW-1133">Transmembrane helix</keyword>
<dbReference type="AlphaFoldDB" id="A0A1Q9DH07"/>
<evidence type="ECO:0008006" key="4">
    <source>
        <dbReference type="Google" id="ProtNLM"/>
    </source>
</evidence>
<evidence type="ECO:0000313" key="2">
    <source>
        <dbReference type="EMBL" id="OLP94370.1"/>
    </source>
</evidence>
<reference evidence="2 3" key="1">
    <citation type="submission" date="2016-02" db="EMBL/GenBank/DDBJ databases">
        <title>Genome analysis of coral dinoflagellate symbionts highlights evolutionary adaptations to a symbiotic lifestyle.</title>
        <authorList>
            <person name="Aranda M."/>
            <person name="Li Y."/>
            <person name="Liew Y.J."/>
            <person name="Baumgarten S."/>
            <person name="Simakov O."/>
            <person name="Wilson M."/>
            <person name="Piel J."/>
            <person name="Ashoor H."/>
            <person name="Bougouffa S."/>
            <person name="Bajic V.B."/>
            <person name="Ryu T."/>
            <person name="Ravasi T."/>
            <person name="Bayer T."/>
            <person name="Micklem G."/>
            <person name="Kim H."/>
            <person name="Bhak J."/>
            <person name="Lajeunesse T.C."/>
            <person name="Voolstra C.R."/>
        </authorList>
    </citation>
    <scope>NUCLEOTIDE SEQUENCE [LARGE SCALE GENOMIC DNA]</scope>
    <source>
        <strain evidence="2 3">CCMP2467</strain>
    </source>
</reference>
<proteinExistence type="predicted"/>
<sequence length="84" mass="9275">MVNLKVIGTTLGQWVLICFVFLVLQFIGTVVCRLTEFNNWNDSFWTCYTLLIDIGTQTGLPADATPTDKLVSVVRIPALAATLI</sequence>
<protein>
    <recommendedName>
        <fullName evidence="4">Potassium channel domain-containing protein</fullName>
    </recommendedName>
</protein>
<accession>A0A1Q9DH07</accession>
<keyword evidence="1" id="KW-0472">Membrane</keyword>
<dbReference type="EMBL" id="LSRX01000545">
    <property type="protein sequence ID" value="OLP94370.1"/>
    <property type="molecule type" value="Genomic_DNA"/>
</dbReference>
<comment type="caution">
    <text evidence="2">The sequence shown here is derived from an EMBL/GenBank/DDBJ whole genome shotgun (WGS) entry which is preliminary data.</text>
</comment>